<dbReference type="Gene3D" id="2.40.50.100">
    <property type="match status" value="1"/>
</dbReference>
<evidence type="ECO:0000313" key="4">
    <source>
        <dbReference type="Proteomes" id="UP000070598"/>
    </source>
</evidence>
<dbReference type="InterPro" id="IPR001882">
    <property type="entry name" value="Biotin_BS"/>
</dbReference>
<name>A0A132NGT9_9ACTN</name>
<keyword evidence="1" id="KW-0092">Biotin</keyword>
<comment type="caution">
    <text evidence="3">The sequence shown here is derived from an EMBL/GenBank/DDBJ whole genome shotgun (WGS) entry which is preliminary data.</text>
</comment>
<dbReference type="SUPFAM" id="SSF51230">
    <property type="entry name" value="Single hybrid motif"/>
    <property type="match status" value="1"/>
</dbReference>
<reference evidence="4" key="1">
    <citation type="submission" date="2015-02" db="EMBL/GenBank/DDBJ databases">
        <title>Physiological reanalysis, assessment of diazotrophy, and genome sequences of multiple isolates of Streptomyces thermoautotrophicus.</title>
        <authorList>
            <person name="MacKellar D.C."/>
            <person name="Lieber L."/>
            <person name="Norman J."/>
            <person name="Bolger A."/>
            <person name="Tobin C."/>
            <person name="Murray J.W."/>
            <person name="Friesen M."/>
            <person name="Prell J."/>
        </authorList>
    </citation>
    <scope>NUCLEOTIDE SEQUENCE [LARGE SCALE GENOMIC DNA]</scope>
    <source>
        <strain evidence="4">UBT1</strain>
    </source>
</reference>
<dbReference type="PROSITE" id="PS50968">
    <property type="entry name" value="BIOTINYL_LIPOYL"/>
    <property type="match status" value="1"/>
</dbReference>
<dbReference type="PANTHER" id="PTHR45266">
    <property type="entry name" value="OXALOACETATE DECARBOXYLASE ALPHA CHAIN"/>
    <property type="match status" value="1"/>
</dbReference>
<sequence length="70" mass="7045">MQGTVVSVAVSEGDTVSAGDVLFVVEAMKMENPVRATAAGVVTELRAAVGDVVAAGTVLAVLGRTEEVSR</sequence>
<dbReference type="EMBL" id="JYIK01000851">
    <property type="protein sequence ID" value="KWX09280.1"/>
    <property type="molecule type" value="Genomic_DNA"/>
</dbReference>
<accession>A0A132NGT9</accession>
<evidence type="ECO:0000313" key="3">
    <source>
        <dbReference type="EMBL" id="KWX09280.1"/>
    </source>
</evidence>
<evidence type="ECO:0000259" key="2">
    <source>
        <dbReference type="PROSITE" id="PS50968"/>
    </source>
</evidence>
<protein>
    <recommendedName>
        <fullName evidence="2">Lipoyl-binding domain-containing protein</fullName>
    </recommendedName>
</protein>
<dbReference type="AlphaFoldDB" id="A0A132NGT9"/>
<dbReference type="PROSITE" id="PS00188">
    <property type="entry name" value="BIOTIN"/>
    <property type="match status" value="1"/>
</dbReference>
<gene>
    <name evidence="3" type="ORF">TR74_10565</name>
</gene>
<dbReference type="PANTHER" id="PTHR45266:SF3">
    <property type="entry name" value="OXALOACETATE DECARBOXYLASE ALPHA CHAIN"/>
    <property type="match status" value="1"/>
</dbReference>
<dbReference type="CDD" id="cd06850">
    <property type="entry name" value="biotinyl_domain"/>
    <property type="match status" value="1"/>
</dbReference>
<dbReference type="InterPro" id="IPR000089">
    <property type="entry name" value="Biotin_lipoyl"/>
</dbReference>
<feature type="domain" description="Lipoyl-binding" evidence="2">
    <location>
        <begin position="1"/>
        <end position="63"/>
    </location>
</feature>
<dbReference type="InterPro" id="IPR011053">
    <property type="entry name" value="Single_hybrid_motif"/>
</dbReference>
<dbReference type="PATRIC" id="fig|1469144.9.peg.3273"/>
<proteinExistence type="predicted"/>
<dbReference type="Proteomes" id="UP000070598">
    <property type="component" value="Unassembled WGS sequence"/>
</dbReference>
<evidence type="ECO:0000256" key="1">
    <source>
        <dbReference type="ARBA" id="ARBA00023267"/>
    </source>
</evidence>
<organism evidence="3 4">
    <name type="scientific">Carbonactinospora thermoautotrophica</name>
    <dbReference type="NCBI Taxonomy" id="1469144"/>
    <lineage>
        <taxon>Bacteria</taxon>
        <taxon>Bacillati</taxon>
        <taxon>Actinomycetota</taxon>
        <taxon>Actinomycetes</taxon>
        <taxon>Kitasatosporales</taxon>
        <taxon>Carbonactinosporaceae</taxon>
        <taxon>Carbonactinospora</taxon>
    </lineage>
</organism>
<dbReference type="Pfam" id="PF00364">
    <property type="entry name" value="Biotin_lipoyl"/>
    <property type="match status" value="1"/>
</dbReference>
<dbReference type="InterPro" id="IPR050709">
    <property type="entry name" value="Biotin_Carboxyl_Carrier/Decarb"/>
</dbReference>